<dbReference type="PANTHER" id="PTHR43179">
    <property type="entry name" value="RHAMNOSYLTRANSFERASE WBBL"/>
    <property type="match status" value="1"/>
</dbReference>
<reference evidence="4" key="1">
    <citation type="submission" date="2017-10" db="EMBL/GenBank/DDBJ databases">
        <title>Completed PacBio SMRT sequence of Methylosinus trichosporium OB3b reveals presence of a third large plasmid.</title>
        <authorList>
            <person name="Charles T.C."/>
            <person name="Lynch M.D.J."/>
            <person name="Heil J.R."/>
            <person name="Cheng J."/>
        </authorList>
    </citation>
    <scope>NUCLEOTIDE SEQUENCE [LARGE SCALE GENOMIC DNA]</scope>
    <source>
        <strain evidence="4">OB3b</strain>
    </source>
</reference>
<gene>
    <name evidence="3" type="ORF">CQW49_03305</name>
</gene>
<organism evidence="3 4">
    <name type="scientific">Methylosinus trichosporium (strain ATCC 35070 / NCIMB 11131 / UNIQEM 75 / OB3b)</name>
    <dbReference type="NCBI Taxonomy" id="595536"/>
    <lineage>
        <taxon>Bacteria</taxon>
        <taxon>Pseudomonadati</taxon>
        <taxon>Pseudomonadota</taxon>
        <taxon>Alphaproteobacteria</taxon>
        <taxon>Hyphomicrobiales</taxon>
        <taxon>Methylocystaceae</taxon>
        <taxon>Methylosinus</taxon>
    </lineage>
</organism>
<dbReference type="InterPro" id="IPR029044">
    <property type="entry name" value="Nucleotide-diphossugar_trans"/>
</dbReference>
<keyword evidence="4" id="KW-1185">Reference proteome</keyword>
<dbReference type="Gene3D" id="3.90.550.10">
    <property type="entry name" value="Spore Coat Polysaccharide Biosynthesis Protein SpsA, Chain A"/>
    <property type="match status" value="1"/>
</dbReference>
<dbReference type="Pfam" id="PF00535">
    <property type="entry name" value="Glycos_transf_2"/>
    <property type="match status" value="1"/>
</dbReference>
<name>A0A2D2CWI3_METT3</name>
<evidence type="ECO:0000259" key="2">
    <source>
        <dbReference type="Pfam" id="PF00535"/>
    </source>
</evidence>
<dbReference type="STRING" id="595536.GCA_000178815_04499"/>
<dbReference type="InterPro" id="IPR001173">
    <property type="entry name" value="Glyco_trans_2-like"/>
</dbReference>
<dbReference type="GO" id="GO:0016740">
    <property type="term" value="F:transferase activity"/>
    <property type="evidence" value="ECO:0007669"/>
    <property type="project" value="UniProtKB-KW"/>
</dbReference>
<dbReference type="AlphaFoldDB" id="A0A2D2CWI3"/>
<dbReference type="EMBL" id="CP023737">
    <property type="protein sequence ID" value="ATQ67019.1"/>
    <property type="molecule type" value="Genomic_DNA"/>
</dbReference>
<feature type="domain" description="Glycosyltransferase 2-like" evidence="2">
    <location>
        <begin position="380"/>
        <end position="501"/>
    </location>
</feature>
<dbReference type="KEGG" id="mtw:CQW49_03305"/>
<dbReference type="Proteomes" id="UP000230709">
    <property type="component" value="Chromosome"/>
</dbReference>
<dbReference type="PANTHER" id="PTHR43179:SF7">
    <property type="entry name" value="RHAMNOSYLTRANSFERASE WBBL"/>
    <property type="match status" value="1"/>
</dbReference>
<feature type="region of interest" description="Disordered" evidence="1">
    <location>
        <begin position="352"/>
        <end position="376"/>
    </location>
</feature>
<dbReference type="SUPFAM" id="SSF53448">
    <property type="entry name" value="Nucleotide-diphospho-sugar transferases"/>
    <property type="match status" value="1"/>
</dbReference>
<sequence>MTRAAIELVPESGVIRRDGRFEAQSDEPWLRIEAEFPRSPFVEIVFRASLVDDPVRPVLRFSTPSGAIERILPGPVAGAGVWRGALPKGTHAVSISPTTRTGPFAFEIETIRAVSLGEMLARVWRRKPGKLWSFFLPTLFGYAAEAENALDWATNSEPVEQFEAFLARRERAFEPAAIDAPRCDWSRGPVFAIFVLAEGHTPEELTRTLDSIAAQLYPRLRLVAVTREAKTLALPADADFVCRLRAGDTLAPHALACLAEAAARAPQARLFYVDEIIRTPEGRRPSFKPGWSPEFERARPWLGRGLFVAAASLAAREWPNEDALAEAMRGAALGLEPRQVVQLRRWLLTHDAEGASPKASEPRPDREPSGSLVTPTPSASIILLTRDRPELLGPCLDSVLSLSTHPDFELVVVDNGSRRADTLAILAKAEQDARVRVLKRPGPFDFAAFNNEAAAQTKGEVLVFLNNDTIVLSPDWLEQLTRPALAPATGAVGALLTFPDGRVQHAGVVIGIGQDAGHFGALVAPEAPCWLDRTRHPHETTAVTAACMAVERRKFEAVGGFDAANLPIEFNDADLCLRLAERGWTNLYVPAACLIHLESASRGSAMFRPMSVYARSREYFRARWRKVIRDDPFHHPGLSLYARHVALW</sequence>
<keyword evidence="3" id="KW-0808">Transferase</keyword>
<evidence type="ECO:0000256" key="1">
    <source>
        <dbReference type="SAM" id="MobiDB-lite"/>
    </source>
</evidence>
<evidence type="ECO:0000313" key="4">
    <source>
        <dbReference type="Proteomes" id="UP000230709"/>
    </source>
</evidence>
<protein>
    <submittedName>
        <fullName evidence="3">Glycosyl transferase family 2</fullName>
    </submittedName>
</protein>
<dbReference type="RefSeq" id="WP_003610956.1">
    <property type="nucleotide sequence ID" value="NZ_ADVE02000001.1"/>
</dbReference>
<accession>A0A2D2CWI3</accession>
<proteinExistence type="predicted"/>
<evidence type="ECO:0000313" key="3">
    <source>
        <dbReference type="EMBL" id="ATQ67019.1"/>
    </source>
</evidence>